<accession>A0ABS3EXY8</accession>
<protein>
    <submittedName>
        <fullName evidence="1">Uncharacterized protein</fullName>
    </submittedName>
</protein>
<sequence length="71" mass="8037">MIQPFKLADQIQKSEDFKILLLANYMEHSNGVSMQQYAKSEKQLLSLGTYGVEDFQNSVSSYIDFLGGIID</sequence>
<gene>
    <name evidence="1" type="ORF">J0X13_11215</name>
</gene>
<name>A0ABS3EXY8_9FLAO</name>
<evidence type="ECO:0000313" key="2">
    <source>
        <dbReference type="Proteomes" id="UP000664163"/>
    </source>
</evidence>
<organism evidence="1 2">
    <name type="scientific">[Muricauda] lutisoli</name>
    <dbReference type="NCBI Taxonomy" id="2816035"/>
    <lineage>
        <taxon>Bacteria</taxon>
        <taxon>Pseudomonadati</taxon>
        <taxon>Bacteroidota</taxon>
        <taxon>Flavobacteriia</taxon>
        <taxon>Flavobacteriales</taxon>
        <taxon>Flavobacteriaceae</taxon>
        <taxon>Allomuricauda</taxon>
    </lineage>
</organism>
<dbReference type="Proteomes" id="UP000664163">
    <property type="component" value="Unassembled WGS sequence"/>
</dbReference>
<dbReference type="RefSeq" id="WP_207071527.1">
    <property type="nucleotide sequence ID" value="NZ_JAFLND010000003.1"/>
</dbReference>
<reference evidence="1 2" key="1">
    <citation type="submission" date="2021-03" db="EMBL/GenBank/DDBJ databases">
        <title>Muricauda sp. CAU 1631 isolated from Incheon.</title>
        <authorList>
            <person name="Kim W."/>
        </authorList>
    </citation>
    <scope>NUCLEOTIDE SEQUENCE [LARGE SCALE GENOMIC DNA]</scope>
    <source>
        <strain evidence="1 2">CAU 1631</strain>
    </source>
</reference>
<proteinExistence type="predicted"/>
<dbReference type="EMBL" id="JAFLND010000003">
    <property type="protein sequence ID" value="MBO0331124.1"/>
    <property type="molecule type" value="Genomic_DNA"/>
</dbReference>
<evidence type="ECO:0000313" key="1">
    <source>
        <dbReference type="EMBL" id="MBO0331124.1"/>
    </source>
</evidence>
<comment type="caution">
    <text evidence="1">The sequence shown here is derived from an EMBL/GenBank/DDBJ whole genome shotgun (WGS) entry which is preliminary data.</text>
</comment>
<keyword evidence="2" id="KW-1185">Reference proteome</keyword>